<proteinExistence type="predicted"/>
<gene>
    <name evidence="1" type="ORF">SVIM_LOCUS124535</name>
</gene>
<sequence>MPRNPVNSSSFFVWRDRGGLLGAITRVRKHLEEQYESRCRRHGMLHGTAVLNRCPKYGNYDVFVEMSVEVGSRLHVSKN</sequence>
<protein>
    <submittedName>
        <fullName evidence="1">Uncharacterized protein</fullName>
    </submittedName>
</protein>
<evidence type="ECO:0000313" key="1">
    <source>
        <dbReference type="EMBL" id="VFU30874.1"/>
    </source>
</evidence>
<organism evidence="1">
    <name type="scientific">Salix viminalis</name>
    <name type="common">Common osier</name>
    <name type="synonym">Basket willow</name>
    <dbReference type="NCBI Taxonomy" id="40686"/>
    <lineage>
        <taxon>Eukaryota</taxon>
        <taxon>Viridiplantae</taxon>
        <taxon>Streptophyta</taxon>
        <taxon>Embryophyta</taxon>
        <taxon>Tracheophyta</taxon>
        <taxon>Spermatophyta</taxon>
        <taxon>Magnoliopsida</taxon>
        <taxon>eudicotyledons</taxon>
        <taxon>Gunneridae</taxon>
        <taxon>Pentapetalae</taxon>
        <taxon>rosids</taxon>
        <taxon>fabids</taxon>
        <taxon>Malpighiales</taxon>
        <taxon>Salicaceae</taxon>
        <taxon>Saliceae</taxon>
        <taxon>Salix</taxon>
    </lineage>
</organism>
<dbReference type="AlphaFoldDB" id="A0A6N2KS86"/>
<accession>A0A6N2KS86</accession>
<name>A0A6N2KS86_SALVM</name>
<reference evidence="1" key="1">
    <citation type="submission" date="2019-03" db="EMBL/GenBank/DDBJ databases">
        <authorList>
            <person name="Mank J."/>
            <person name="Almeida P."/>
        </authorList>
    </citation>
    <scope>NUCLEOTIDE SEQUENCE</scope>
    <source>
        <strain evidence="1">78183</strain>
    </source>
</reference>
<dbReference type="EMBL" id="CAADRP010000668">
    <property type="protein sequence ID" value="VFU30874.1"/>
    <property type="molecule type" value="Genomic_DNA"/>
</dbReference>